<evidence type="ECO:0000313" key="4">
    <source>
        <dbReference type="EMBL" id="SEH10308.1"/>
    </source>
</evidence>
<dbReference type="RefSeq" id="WP_093115340.1">
    <property type="nucleotide sequence ID" value="NZ_FNWJ01000001.1"/>
</dbReference>
<dbReference type="GO" id="GO:0016832">
    <property type="term" value="F:aldehyde-lyase activity"/>
    <property type="evidence" value="ECO:0007669"/>
    <property type="project" value="TreeGrafter"/>
</dbReference>
<dbReference type="STRING" id="29539.SAMN02745716_0157"/>
<dbReference type="InterPro" id="IPR050197">
    <property type="entry name" value="Aldolase_class_II_sugar_metab"/>
</dbReference>
<dbReference type="SUPFAM" id="SSF53639">
    <property type="entry name" value="AraD/HMP-PK domain-like"/>
    <property type="match status" value="1"/>
</dbReference>
<accession>A0A1H6FJH5</accession>
<protein>
    <submittedName>
        <fullName evidence="4">L-fuculose-phosphate aldolase</fullName>
    </submittedName>
</protein>
<dbReference type="OrthoDB" id="9786287at2"/>
<dbReference type="AlphaFoldDB" id="A0A1H6FJH5"/>
<dbReference type="SMART" id="SM01007">
    <property type="entry name" value="Aldolase_II"/>
    <property type="match status" value="1"/>
</dbReference>
<organism evidence="4 5">
    <name type="scientific">Thermoleophilum album</name>
    <dbReference type="NCBI Taxonomy" id="29539"/>
    <lineage>
        <taxon>Bacteria</taxon>
        <taxon>Bacillati</taxon>
        <taxon>Actinomycetota</taxon>
        <taxon>Thermoleophilia</taxon>
        <taxon>Thermoleophilales</taxon>
        <taxon>Thermoleophilaceae</taxon>
        <taxon>Thermoleophilum</taxon>
    </lineage>
</organism>
<dbReference type="Pfam" id="PF00596">
    <property type="entry name" value="Aldolase_II"/>
    <property type="match status" value="1"/>
</dbReference>
<name>A0A1H6FJH5_THEAL</name>
<dbReference type="PANTHER" id="PTHR22789:SF0">
    <property type="entry name" value="3-OXO-TETRONATE 4-PHOSPHATE DECARBOXYLASE-RELATED"/>
    <property type="match status" value="1"/>
</dbReference>
<evidence type="ECO:0000313" key="5">
    <source>
        <dbReference type="Proteomes" id="UP000222056"/>
    </source>
</evidence>
<dbReference type="Proteomes" id="UP000222056">
    <property type="component" value="Unassembled WGS sequence"/>
</dbReference>
<gene>
    <name evidence="4" type="ORF">SAMN02745716_0157</name>
</gene>
<dbReference type="Gene3D" id="3.40.225.10">
    <property type="entry name" value="Class II aldolase/adducin N-terminal domain"/>
    <property type="match status" value="1"/>
</dbReference>
<dbReference type="InterPro" id="IPR036409">
    <property type="entry name" value="Aldolase_II/adducin_N_sf"/>
</dbReference>
<proteinExistence type="predicted"/>
<sequence length="220" mass="23156">MTRTRNPADPLLTLRHAVAEASRTLARDGLVTRTQGNVSARQDQLVAITPGGASLGELRAGQVTIVDLDGKPVAGRLEPSSELPLHLALYRDHEIGAVVHTHSPAATAVACVVEGELPCIHYEMALLGGSVRVAPYRRFGSAELAEVASAALRDRRAALLANHGAIAVGATLEEAAATARMLEWLCQVFLLASAAGSPRALDAQALAEVRSEFARRGYVS</sequence>
<dbReference type="GO" id="GO:0019323">
    <property type="term" value="P:pentose catabolic process"/>
    <property type="evidence" value="ECO:0007669"/>
    <property type="project" value="TreeGrafter"/>
</dbReference>
<feature type="domain" description="Class II aldolase/adducin N-terminal" evidence="3">
    <location>
        <begin position="16"/>
        <end position="190"/>
    </location>
</feature>
<keyword evidence="5" id="KW-1185">Reference proteome</keyword>
<reference evidence="5" key="1">
    <citation type="submission" date="2016-10" db="EMBL/GenBank/DDBJ databases">
        <authorList>
            <person name="Varghese N."/>
            <person name="Submissions S."/>
        </authorList>
    </citation>
    <scope>NUCLEOTIDE SEQUENCE [LARGE SCALE GENOMIC DNA]</scope>
    <source>
        <strain evidence="5">ATCC 35263</strain>
    </source>
</reference>
<evidence type="ECO:0000256" key="2">
    <source>
        <dbReference type="ARBA" id="ARBA00023239"/>
    </source>
</evidence>
<keyword evidence="1" id="KW-0479">Metal-binding</keyword>
<dbReference type="EMBL" id="FNWJ01000001">
    <property type="protein sequence ID" value="SEH10308.1"/>
    <property type="molecule type" value="Genomic_DNA"/>
</dbReference>
<evidence type="ECO:0000259" key="3">
    <source>
        <dbReference type="SMART" id="SM01007"/>
    </source>
</evidence>
<dbReference type="PANTHER" id="PTHR22789">
    <property type="entry name" value="FUCULOSE PHOSPHATE ALDOLASE"/>
    <property type="match status" value="1"/>
</dbReference>
<evidence type="ECO:0000256" key="1">
    <source>
        <dbReference type="ARBA" id="ARBA00022723"/>
    </source>
</evidence>
<dbReference type="GO" id="GO:0005829">
    <property type="term" value="C:cytosol"/>
    <property type="evidence" value="ECO:0007669"/>
    <property type="project" value="TreeGrafter"/>
</dbReference>
<keyword evidence="2" id="KW-0456">Lyase</keyword>
<dbReference type="InterPro" id="IPR001303">
    <property type="entry name" value="Aldolase_II/adducin_N"/>
</dbReference>
<dbReference type="GO" id="GO:0046872">
    <property type="term" value="F:metal ion binding"/>
    <property type="evidence" value="ECO:0007669"/>
    <property type="project" value="UniProtKB-KW"/>
</dbReference>